<accession>A0A840QU74</accession>
<name>A0A840QU74_9BACI</name>
<reference evidence="1 2" key="1">
    <citation type="submission" date="2020-08" db="EMBL/GenBank/DDBJ databases">
        <title>Genomic Encyclopedia of Type Strains, Phase IV (KMG-IV): sequencing the most valuable type-strain genomes for metagenomic binning, comparative biology and taxonomic classification.</title>
        <authorList>
            <person name="Goeker M."/>
        </authorList>
    </citation>
    <scope>NUCLEOTIDE SEQUENCE [LARGE SCALE GENOMIC DNA]</scope>
    <source>
        <strain evidence="1 2">DSM 24696</strain>
    </source>
</reference>
<proteinExistence type="predicted"/>
<dbReference type="AlphaFoldDB" id="A0A840QU74"/>
<organism evidence="1 2">
    <name type="scientific">Texcoconibacillus texcoconensis</name>
    <dbReference type="NCBI Taxonomy" id="1095777"/>
    <lineage>
        <taxon>Bacteria</taxon>
        <taxon>Bacillati</taxon>
        <taxon>Bacillota</taxon>
        <taxon>Bacilli</taxon>
        <taxon>Bacillales</taxon>
        <taxon>Bacillaceae</taxon>
        <taxon>Texcoconibacillus</taxon>
    </lineage>
</organism>
<keyword evidence="2" id="KW-1185">Reference proteome</keyword>
<sequence>MTKRVRRHFTKEFKEQMVQLHASGKPR</sequence>
<dbReference type="Proteomes" id="UP000551878">
    <property type="component" value="Unassembled WGS sequence"/>
</dbReference>
<gene>
    <name evidence="1" type="ORF">HNQ41_003336</name>
</gene>
<dbReference type="EMBL" id="JACHHB010000025">
    <property type="protein sequence ID" value="MBB5175106.1"/>
    <property type="molecule type" value="Genomic_DNA"/>
</dbReference>
<evidence type="ECO:0000313" key="1">
    <source>
        <dbReference type="EMBL" id="MBB5175106.1"/>
    </source>
</evidence>
<protein>
    <submittedName>
        <fullName evidence="1">Transposase-like protein</fullName>
    </submittedName>
</protein>
<feature type="non-terminal residue" evidence="1">
    <location>
        <position position="27"/>
    </location>
</feature>
<evidence type="ECO:0000313" key="2">
    <source>
        <dbReference type="Proteomes" id="UP000551878"/>
    </source>
</evidence>
<comment type="caution">
    <text evidence="1">The sequence shown here is derived from an EMBL/GenBank/DDBJ whole genome shotgun (WGS) entry which is preliminary data.</text>
</comment>